<keyword evidence="2" id="KW-1185">Reference proteome</keyword>
<reference evidence="1 2" key="1">
    <citation type="submission" date="2024-02" db="EMBL/GenBank/DDBJ databases">
        <title>Genome and pathogenicity analysis of Helicobacter mastomyrinus isolated from mice.</title>
        <authorList>
            <person name="Zhu L."/>
        </authorList>
    </citation>
    <scope>NUCLEOTIDE SEQUENCE [LARGE SCALE GENOMIC DNA]</scope>
    <source>
        <strain evidence="1 2">Hm-17</strain>
    </source>
</reference>
<protein>
    <recommendedName>
        <fullName evidence="3">Lipoprotein</fullName>
    </recommendedName>
</protein>
<dbReference type="EMBL" id="CP145316">
    <property type="protein sequence ID" value="XAM17347.1"/>
    <property type="molecule type" value="Genomic_DNA"/>
</dbReference>
<evidence type="ECO:0008006" key="3">
    <source>
        <dbReference type="Google" id="ProtNLM"/>
    </source>
</evidence>
<sequence>MKKLLNFIILSSVALLFNGCISGWGWLVPYNLQPSYHKFKKMCKLNELPNNEEKYNKILSYYDLDWNTMLETMKPMQTSDEYQIKYMLGETKIHNRIEFDSGFFVYLDKTKQNIVRISPYFFARWDTKRKYLTTKSIASYELVFKTAYGSCTSIKD</sequence>
<name>A0ABZ3F2H1_9HELI</name>
<organism evidence="1 2">
    <name type="scientific">Helicobacter mastomyrinus</name>
    <dbReference type="NCBI Taxonomy" id="287948"/>
    <lineage>
        <taxon>Bacteria</taxon>
        <taxon>Pseudomonadati</taxon>
        <taxon>Campylobacterota</taxon>
        <taxon>Epsilonproteobacteria</taxon>
        <taxon>Campylobacterales</taxon>
        <taxon>Helicobacteraceae</taxon>
        <taxon>Helicobacter</taxon>
    </lineage>
</organism>
<evidence type="ECO:0000313" key="1">
    <source>
        <dbReference type="EMBL" id="XAM17347.1"/>
    </source>
</evidence>
<dbReference type="RefSeq" id="WP_343353016.1">
    <property type="nucleotide sequence ID" value="NZ_CP145316.1"/>
</dbReference>
<accession>A0ABZ3F2H1</accession>
<evidence type="ECO:0000313" key="2">
    <source>
        <dbReference type="Proteomes" id="UP001434737"/>
    </source>
</evidence>
<dbReference type="Proteomes" id="UP001434737">
    <property type="component" value="Chromosome"/>
</dbReference>
<proteinExistence type="predicted"/>
<gene>
    <name evidence="1" type="ORF">V3I05_06570</name>
</gene>